<dbReference type="InterPro" id="IPR012337">
    <property type="entry name" value="RNaseH-like_sf"/>
</dbReference>
<dbReference type="Proteomes" id="UP000762676">
    <property type="component" value="Unassembled WGS sequence"/>
</dbReference>
<feature type="region of interest" description="Disordered" evidence="1">
    <location>
        <begin position="204"/>
        <end position="289"/>
    </location>
</feature>
<comment type="caution">
    <text evidence="2">The sequence shown here is derived from an EMBL/GenBank/DDBJ whole genome shotgun (WGS) entry which is preliminary data.</text>
</comment>
<dbReference type="Gene3D" id="3.30.420.10">
    <property type="entry name" value="Ribonuclease H-like superfamily/Ribonuclease H"/>
    <property type="match status" value="1"/>
</dbReference>
<organism evidence="2 3">
    <name type="scientific">Elysia marginata</name>
    <dbReference type="NCBI Taxonomy" id="1093978"/>
    <lineage>
        <taxon>Eukaryota</taxon>
        <taxon>Metazoa</taxon>
        <taxon>Spiralia</taxon>
        <taxon>Lophotrochozoa</taxon>
        <taxon>Mollusca</taxon>
        <taxon>Gastropoda</taxon>
        <taxon>Heterobranchia</taxon>
        <taxon>Euthyneura</taxon>
        <taxon>Panpulmonata</taxon>
        <taxon>Sacoglossa</taxon>
        <taxon>Placobranchoidea</taxon>
        <taxon>Plakobranchidae</taxon>
        <taxon>Elysia</taxon>
    </lineage>
</organism>
<name>A0AAV4GHW0_9GAST</name>
<dbReference type="GO" id="GO:0003676">
    <property type="term" value="F:nucleic acid binding"/>
    <property type="evidence" value="ECO:0007669"/>
    <property type="project" value="InterPro"/>
</dbReference>
<evidence type="ECO:0000313" key="3">
    <source>
        <dbReference type="Proteomes" id="UP000762676"/>
    </source>
</evidence>
<evidence type="ECO:0000313" key="2">
    <source>
        <dbReference type="EMBL" id="GFR84879.1"/>
    </source>
</evidence>
<dbReference type="SUPFAM" id="SSF53098">
    <property type="entry name" value="Ribonuclease H-like"/>
    <property type="match status" value="1"/>
</dbReference>
<dbReference type="PANTHER" id="PTHR37984">
    <property type="entry name" value="PROTEIN CBG26694"/>
    <property type="match status" value="1"/>
</dbReference>
<protein>
    <submittedName>
        <fullName evidence="2">Uncharacterized protein</fullName>
    </submittedName>
</protein>
<sequence>MRFNFILEYTKGINLTVADAQSRSPVNSTSFDTVQQQLEEDIEAHLDSVIRSPWPTSDKFLNKIRDKTNSDVQLSCVIKYVQEVTDNAQCYKSHEFTNFATDWNFCHITSSPRFPQSSLQAESAVKIAKRIMKQSDPLLALIVYRSTPVASTGVSSSELALGRKDRLCGLAVKTLAQRSGGRIKEKLLEPRSYLVATPKGLLRRNRKHLRKAPTSPWQPERLPFQYLSPIPTPSASSTPKEPDRNPTPSETPKSMVPEKTHKAPSLPNKTDGLRTKSGCLVKKPARFPQ</sequence>
<dbReference type="PANTHER" id="PTHR37984:SF5">
    <property type="entry name" value="PROTEIN NYNRIN-LIKE"/>
    <property type="match status" value="1"/>
</dbReference>
<dbReference type="EMBL" id="BMAT01001406">
    <property type="protein sequence ID" value="GFR84879.1"/>
    <property type="molecule type" value="Genomic_DNA"/>
</dbReference>
<dbReference type="InterPro" id="IPR036397">
    <property type="entry name" value="RNaseH_sf"/>
</dbReference>
<dbReference type="InterPro" id="IPR050951">
    <property type="entry name" value="Retrovirus_Pol_polyprotein"/>
</dbReference>
<dbReference type="AlphaFoldDB" id="A0AAV4GHW0"/>
<gene>
    <name evidence="2" type="ORF">ElyMa_000682500</name>
</gene>
<reference evidence="2 3" key="1">
    <citation type="journal article" date="2021" name="Elife">
        <title>Chloroplast acquisition without the gene transfer in kleptoplastic sea slugs, Plakobranchus ocellatus.</title>
        <authorList>
            <person name="Maeda T."/>
            <person name="Takahashi S."/>
            <person name="Yoshida T."/>
            <person name="Shimamura S."/>
            <person name="Takaki Y."/>
            <person name="Nagai Y."/>
            <person name="Toyoda A."/>
            <person name="Suzuki Y."/>
            <person name="Arimoto A."/>
            <person name="Ishii H."/>
            <person name="Satoh N."/>
            <person name="Nishiyama T."/>
            <person name="Hasebe M."/>
            <person name="Maruyama T."/>
            <person name="Minagawa J."/>
            <person name="Obokata J."/>
            <person name="Shigenobu S."/>
        </authorList>
    </citation>
    <scope>NUCLEOTIDE SEQUENCE [LARGE SCALE GENOMIC DNA]</scope>
</reference>
<proteinExistence type="predicted"/>
<accession>A0AAV4GHW0</accession>
<keyword evidence="3" id="KW-1185">Reference proteome</keyword>
<evidence type="ECO:0000256" key="1">
    <source>
        <dbReference type="SAM" id="MobiDB-lite"/>
    </source>
</evidence>